<dbReference type="Proteomes" id="UP000031670">
    <property type="component" value="Unassembled WGS sequence"/>
</dbReference>
<evidence type="ECO:0000313" key="1">
    <source>
        <dbReference type="EMBL" id="GAM60285.1"/>
    </source>
</evidence>
<accession>A0A0B8P0G8</accession>
<comment type="caution">
    <text evidence="1">The sequence shown here is derived from an EMBL/GenBank/DDBJ whole genome shotgun (WGS) entry which is preliminary data.</text>
</comment>
<reference evidence="1 2" key="1">
    <citation type="submission" date="2015-01" db="EMBL/GenBank/DDBJ databases">
        <title>Vibrio sp. C5 JCM 19232 whole genome shotgun sequence.</title>
        <authorList>
            <person name="Sawabe T."/>
            <person name="Meirelles P."/>
            <person name="Feng G."/>
            <person name="Sayaka M."/>
            <person name="Hattori M."/>
            <person name="Ohkuma M."/>
        </authorList>
    </citation>
    <scope>NUCLEOTIDE SEQUENCE [LARGE SCALE GENOMIC DNA]</scope>
    <source>
        <strain evidence="1 2">JCM19232</strain>
    </source>
</reference>
<sequence length="122" mass="13874">MVVVVSDASVSSVRNARALLEKLQNARIAQSRKTRLITIVNHHRPHKAFVLQSKDLENYLGAPVDLKFDYCSNLSHLIVDGKNAHKHDRHIRDSILRLASLIKGQPVEHGLFSHWLTKKARK</sequence>
<gene>
    <name evidence="1" type="ORF">JCM19232_618</name>
</gene>
<name>A0A0B8P0G8_9VIBR</name>
<organism evidence="1 2">
    <name type="scientific">Vibrio ishigakensis</name>
    <dbReference type="NCBI Taxonomy" id="1481914"/>
    <lineage>
        <taxon>Bacteria</taxon>
        <taxon>Pseudomonadati</taxon>
        <taxon>Pseudomonadota</taxon>
        <taxon>Gammaproteobacteria</taxon>
        <taxon>Vibrionales</taxon>
        <taxon>Vibrionaceae</taxon>
        <taxon>Vibrio</taxon>
    </lineage>
</organism>
<reference evidence="1 2" key="2">
    <citation type="submission" date="2015-01" db="EMBL/GenBank/DDBJ databases">
        <authorList>
            <consortium name="NBRP consortium"/>
            <person name="Sawabe T."/>
            <person name="Meirelles P."/>
            <person name="Feng G."/>
            <person name="Sayaka M."/>
            <person name="Hattori M."/>
            <person name="Ohkuma M."/>
        </authorList>
    </citation>
    <scope>NUCLEOTIDE SEQUENCE [LARGE SCALE GENOMIC DNA]</scope>
    <source>
        <strain evidence="1 2">JCM19232</strain>
    </source>
</reference>
<evidence type="ECO:0000313" key="2">
    <source>
        <dbReference type="Proteomes" id="UP000031670"/>
    </source>
</evidence>
<dbReference type="AlphaFoldDB" id="A0A0B8P0G8"/>
<protein>
    <submittedName>
        <fullName evidence="1">Type II/IV secretion system ATPase tadZ/cpaE</fullName>
    </submittedName>
</protein>
<proteinExistence type="predicted"/>
<dbReference type="EMBL" id="BBSA01000001">
    <property type="protein sequence ID" value="GAM60285.1"/>
    <property type="molecule type" value="Genomic_DNA"/>
</dbReference>